<keyword evidence="5 7" id="KW-0378">Hydrolase</keyword>
<protein>
    <recommendedName>
        <fullName evidence="7">Carboxypeptidase</fullName>
        <ecNumber evidence="7">3.4.16.-</ecNumber>
    </recommendedName>
</protein>
<accession>A0A8K1FKQ2</accession>
<comment type="caution">
    <text evidence="8">The sequence shown here is derived from an EMBL/GenBank/DDBJ whole genome shotgun (WGS) entry which is preliminary data.</text>
</comment>
<evidence type="ECO:0000256" key="3">
    <source>
        <dbReference type="ARBA" id="ARBA00022670"/>
    </source>
</evidence>
<name>A0A8K1FKQ2_PYTOL</name>
<evidence type="ECO:0000256" key="4">
    <source>
        <dbReference type="ARBA" id="ARBA00022729"/>
    </source>
</evidence>
<evidence type="ECO:0000256" key="6">
    <source>
        <dbReference type="ARBA" id="ARBA00023180"/>
    </source>
</evidence>
<dbReference type="PROSITE" id="PS00131">
    <property type="entry name" value="CARBOXYPEPT_SER_SER"/>
    <property type="match status" value="1"/>
</dbReference>
<dbReference type="InterPro" id="IPR029058">
    <property type="entry name" value="AB_hydrolase_fold"/>
</dbReference>
<dbReference type="Proteomes" id="UP000794436">
    <property type="component" value="Unassembled WGS sequence"/>
</dbReference>
<dbReference type="Gene3D" id="1.10.287.410">
    <property type="match status" value="1"/>
</dbReference>
<dbReference type="EMBL" id="SPLM01000036">
    <property type="protein sequence ID" value="TMW66301.1"/>
    <property type="molecule type" value="Genomic_DNA"/>
</dbReference>
<evidence type="ECO:0000256" key="1">
    <source>
        <dbReference type="ARBA" id="ARBA00009431"/>
    </source>
</evidence>
<evidence type="ECO:0000313" key="8">
    <source>
        <dbReference type="EMBL" id="TMW66301.1"/>
    </source>
</evidence>
<dbReference type="AlphaFoldDB" id="A0A8K1FKQ2"/>
<evidence type="ECO:0000256" key="7">
    <source>
        <dbReference type="RuleBase" id="RU361156"/>
    </source>
</evidence>
<keyword evidence="4" id="KW-0732">Signal</keyword>
<gene>
    <name evidence="8" type="ORF">Poli38472_004066</name>
</gene>
<dbReference type="FunFam" id="1.10.287.410:FF:000002">
    <property type="entry name" value="Carboxypeptidase"/>
    <property type="match status" value="1"/>
</dbReference>
<dbReference type="PRINTS" id="PR00724">
    <property type="entry name" value="CRBOXYPTASEC"/>
</dbReference>
<keyword evidence="2 7" id="KW-0121">Carboxypeptidase</keyword>
<dbReference type="Gene3D" id="3.40.50.1820">
    <property type="entry name" value="alpha/beta hydrolase"/>
    <property type="match status" value="1"/>
</dbReference>
<dbReference type="Pfam" id="PF00450">
    <property type="entry name" value="Peptidase_S10"/>
    <property type="match status" value="1"/>
</dbReference>
<dbReference type="InterPro" id="IPR018202">
    <property type="entry name" value="Ser_caboxypep_ser_AS"/>
</dbReference>
<keyword evidence="9" id="KW-1185">Reference proteome</keyword>
<dbReference type="SUPFAM" id="SSF53474">
    <property type="entry name" value="alpha/beta-Hydrolases"/>
    <property type="match status" value="1"/>
</dbReference>
<dbReference type="EC" id="3.4.16.-" evidence="7"/>
<proteinExistence type="inferred from homology"/>
<reference evidence="8" key="1">
    <citation type="submission" date="2019-03" db="EMBL/GenBank/DDBJ databases">
        <title>Long read genome sequence of the mycoparasitic Pythium oligandrum ATCC 38472 isolated from sugarbeet rhizosphere.</title>
        <authorList>
            <person name="Gaulin E."/>
        </authorList>
    </citation>
    <scope>NUCLEOTIDE SEQUENCE</scope>
    <source>
        <strain evidence="8">ATCC 38472_TT</strain>
    </source>
</reference>
<organism evidence="8 9">
    <name type="scientific">Pythium oligandrum</name>
    <name type="common">Mycoparasitic fungus</name>
    <dbReference type="NCBI Taxonomy" id="41045"/>
    <lineage>
        <taxon>Eukaryota</taxon>
        <taxon>Sar</taxon>
        <taxon>Stramenopiles</taxon>
        <taxon>Oomycota</taxon>
        <taxon>Peronosporomycetes</taxon>
        <taxon>Pythiales</taxon>
        <taxon>Pythiaceae</taxon>
        <taxon>Pythium</taxon>
    </lineage>
</organism>
<keyword evidence="6" id="KW-0325">Glycoprotein</keyword>
<dbReference type="OrthoDB" id="443318at2759"/>
<dbReference type="InterPro" id="IPR001563">
    <property type="entry name" value="Peptidase_S10"/>
</dbReference>
<keyword evidence="3 7" id="KW-0645">Protease</keyword>
<dbReference type="PANTHER" id="PTHR11802">
    <property type="entry name" value="SERINE PROTEASE FAMILY S10 SERINE CARBOXYPEPTIDASE"/>
    <property type="match status" value="1"/>
</dbReference>
<dbReference type="GO" id="GO:0006508">
    <property type="term" value="P:proteolysis"/>
    <property type="evidence" value="ECO:0007669"/>
    <property type="project" value="UniProtKB-KW"/>
</dbReference>
<dbReference type="GO" id="GO:0004185">
    <property type="term" value="F:serine-type carboxypeptidase activity"/>
    <property type="evidence" value="ECO:0007669"/>
    <property type="project" value="UniProtKB-UniRule"/>
</dbReference>
<evidence type="ECO:0000256" key="5">
    <source>
        <dbReference type="ARBA" id="ARBA00022801"/>
    </source>
</evidence>
<comment type="similarity">
    <text evidence="1 7">Belongs to the peptidase S10 family.</text>
</comment>
<dbReference type="PANTHER" id="PTHR11802:SF113">
    <property type="entry name" value="SERINE CARBOXYPEPTIDASE CTSA-4.1"/>
    <property type="match status" value="1"/>
</dbReference>
<sequence length="511" mass="56233">MSLNEQTPLNGSAPSLHSAAREATRSRLVRVALGSVLAVGLGALIYSASNSSVAVAVATSKAPNSPAAVVQGVPSGDESWRCGNGTQEAGYVKLANKIDDHYFYWYVESTNEPATDPLVLWLTGGPGVSSMTALLTENGPCSVNEDLTTTTNPYSWSTTANMIWLDQPTGVGFSYSTTSEDDDKDEENVGENIYWFLQGFLDKHPEFEGREFYITGESYGGHYVPGAAHYIWKQSKNESAIESKRINLQGVAIGNGLTNPIIQYEHYVDQAFNSYNISMLNDEQIEQMRKDQIECIELTKQCQADPKNGTICVDAEGCWNFKLVAPFSAAHRNSYDLRKPCEIVDKVGGMAVCGFSFGPIQEYLDLEPVRKFLNVEVPTWTQVSAEVMQAFVSSGDFSFSYESYVADLLNDGLRVLIYAGDADLVCNWTGNQAWTKSLEWKGKDGFNAAEERAFTTHDPVIQDAPAVHAGTLRSFENFSFLRIFEAGHMVPTDQPAVSLEMIAKFFKNEAL</sequence>
<evidence type="ECO:0000256" key="2">
    <source>
        <dbReference type="ARBA" id="ARBA00022645"/>
    </source>
</evidence>
<evidence type="ECO:0000313" key="9">
    <source>
        <dbReference type="Proteomes" id="UP000794436"/>
    </source>
</evidence>